<gene>
    <name evidence="5" type="ORF">DIATSA_LOCUS3167</name>
</gene>
<dbReference type="AlphaFoldDB" id="A0A9N9QX62"/>
<evidence type="ECO:0000313" key="5">
    <source>
        <dbReference type="EMBL" id="CAG9785111.1"/>
    </source>
</evidence>
<evidence type="ECO:0000256" key="2">
    <source>
        <dbReference type="ARBA" id="ARBA00022729"/>
    </source>
</evidence>
<dbReference type="OrthoDB" id="6368834at2759"/>
<keyword evidence="6" id="KW-1185">Reference proteome</keyword>
<accession>A0A9N9QX62</accession>
<feature type="chain" id="PRO_5040144362" evidence="4">
    <location>
        <begin position="19"/>
        <end position="103"/>
    </location>
</feature>
<dbReference type="InterPro" id="IPR031311">
    <property type="entry name" value="CHIT_BIND_RR_consensus"/>
</dbReference>
<reference evidence="5" key="2">
    <citation type="submission" date="2022-10" db="EMBL/GenBank/DDBJ databases">
        <authorList>
            <consortium name="ENA_rothamsted_submissions"/>
            <consortium name="culmorum"/>
            <person name="King R."/>
        </authorList>
    </citation>
    <scope>NUCLEOTIDE SEQUENCE</scope>
</reference>
<keyword evidence="1 3" id="KW-0193">Cuticle</keyword>
<dbReference type="Proteomes" id="UP001153714">
    <property type="component" value="Chromosome 13"/>
</dbReference>
<reference evidence="5" key="1">
    <citation type="submission" date="2021-12" db="EMBL/GenBank/DDBJ databases">
        <authorList>
            <person name="King R."/>
        </authorList>
    </citation>
    <scope>NUCLEOTIDE SEQUENCE</scope>
</reference>
<organism evidence="5 6">
    <name type="scientific">Diatraea saccharalis</name>
    <name type="common">sugarcane borer</name>
    <dbReference type="NCBI Taxonomy" id="40085"/>
    <lineage>
        <taxon>Eukaryota</taxon>
        <taxon>Metazoa</taxon>
        <taxon>Ecdysozoa</taxon>
        <taxon>Arthropoda</taxon>
        <taxon>Hexapoda</taxon>
        <taxon>Insecta</taxon>
        <taxon>Pterygota</taxon>
        <taxon>Neoptera</taxon>
        <taxon>Endopterygota</taxon>
        <taxon>Lepidoptera</taxon>
        <taxon>Glossata</taxon>
        <taxon>Ditrysia</taxon>
        <taxon>Pyraloidea</taxon>
        <taxon>Crambidae</taxon>
        <taxon>Crambinae</taxon>
        <taxon>Diatraea</taxon>
    </lineage>
</organism>
<dbReference type="GO" id="GO:0042302">
    <property type="term" value="F:structural constituent of cuticle"/>
    <property type="evidence" value="ECO:0007669"/>
    <property type="project" value="UniProtKB-UniRule"/>
</dbReference>
<evidence type="ECO:0000313" key="6">
    <source>
        <dbReference type="Proteomes" id="UP001153714"/>
    </source>
</evidence>
<dbReference type="PROSITE" id="PS00233">
    <property type="entry name" value="CHIT_BIND_RR_1"/>
    <property type="match status" value="1"/>
</dbReference>
<feature type="signal peptide" evidence="4">
    <location>
        <begin position="1"/>
        <end position="18"/>
    </location>
</feature>
<evidence type="ECO:0000256" key="3">
    <source>
        <dbReference type="PROSITE-ProRule" id="PRU00497"/>
    </source>
</evidence>
<sequence length="103" mass="11282">MNKFVALFFVIAVSSSIASRLPALHHEEIHDDFGQYALRYYTAEGTFVSERGYLIPTADGKDHVMAVEGEVSYIGADGKSYSTKYMADLEGFRVIEPAAVVAA</sequence>
<dbReference type="Pfam" id="PF00379">
    <property type="entry name" value="Chitin_bind_4"/>
    <property type="match status" value="1"/>
</dbReference>
<proteinExistence type="predicted"/>
<protein>
    <submittedName>
        <fullName evidence="5">Uncharacterized protein</fullName>
    </submittedName>
</protein>
<dbReference type="PROSITE" id="PS51155">
    <property type="entry name" value="CHIT_BIND_RR_2"/>
    <property type="match status" value="1"/>
</dbReference>
<dbReference type="InterPro" id="IPR000618">
    <property type="entry name" value="Insect_cuticle"/>
</dbReference>
<keyword evidence="2 4" id="KW-0732">Signal</keyword>
<dbReference type="EMBL" id="OU893344">
    <property type="protein sequence ID" value="CAG9785111.1"/>
    <property type="molecule type" value="Genomic_DNA"/>
</dbReference>
<evidence type="ECO:0000256" key="1">
    <source>
        <dbReference type="ARBA" id="ARBA00022460"/>
    </source>
</evidence>
<evidence type="ECO:0000256" key="4">
    <source>
        <dbReference type="SAM" id="SignalP"/>
    </source>
</evidence>
<name>A0A9N9QX62_9NEOP</name>